<sequence>MFPENLEKKDYEILDRLLLILHLIFDSYFFLFIIPTNIFGPQNIKFFNLFIALLIAVANLVYRFRCPINVWRNKIKMKLSPHKPTHETVIGDFVCKIGLTEKPLSLTTANLVVTIFSIFLALSFFPF</sequence>
<gene>
    <name evidence="2" type="ORF">COU06_01960</name>
</gene>
<dbReference type="AlphaFoldDB" id="A0A2M6WJU3"/>
<evidence type="ECO:0008006" key="4">
    <source>
        <dbReference type="Google" id="ProtNLM"/>
    </source>
</evidence>
<feature type="transmembrane region" description="Helical" evidence="1">
    <location>
        <begin position="17"/>
        <end position="40"/>
    </location>
</feature>
<dbReference type="Proteomes" id="UP000229112">
    <property type="component" value="Unassembled WGS sequence"/>
</dbReference>
<evidence type="ECO:0000256" key="1">
    <source>
        <dbReference type="SAM" id="Phobius"/>
    </source>
</evidence>
<feature type="transmembrane region" description="Helical" evidence="1">
    <location>
        <begin position="46"/>
        <end position="64"/>
    </location>
</feature>
<comment type="caution">
    <text evidence="2">The sequence shown here is derived from an EMBL/GenBank/DDBJ whole genome shotgun (WGS) entry which is preliminary data.</text>
</comment>
<keyword evidence="1" id="KW-1133">Transmembrane helix</keyword>
<name>A0A2M6WJU3_9BACT</name>
<keyword evidence="1" id="KW-0812">Transmembrane</keyword>
<dbReference type="EMBL" id="PFAY01000015">
    <property type="protein sequence ID" value="PIT93051.1"/>
    <property type="molecule type" value="Genomic_DNA"/>
</dbReference>
<evidence type="ECO:0000313" key="3">
    <source>
        <dbReference type="Proteomes" id="UP000229112"/>
    </source>
</evidence>
<proteinExistence type="predicted"/>
<feature type="transmembrane region" description="Helical" evidence="1">
    <location>
        <begin position="106"/>
        <end position="125"/>
    </location>
</feature>
<keyword evidence="1" id="KW-0472">Membrane</keyword>
<protein>
    <recommendedName>
        <fullName evidence="4">DUF2784 domain-containing protein</fullName>
    </recommendedName>
</protein>
<reference evidence="3" key="1">
    <citation type="submission" date="2017-09" db="EMBL/GenBank/DDBJ databases">
        <title>Depth-based differentiation of microbial function through sediment-hosted aquifers and enrichment of novel symbionts in the deep terrestrial subsurface.</title>
        <authorList>
            <person name="Probst A.J."/>
            <person name="Ladd B."/>
            <person name="Jarett J.K."/>
            <person name="Geller-Mcgrath D.E."/>
            <person name="Sieber C.M.K."/>
            <person name="Emerson J.B."/>
            <person name="Anantharaman K."/>
            <person name="Thomas B.C."/>
            <person name="Malmstrom R."/>
            <person name="Stieglmeier M."/>
            <person name="Klingl A."/>
            <person name="Woyke T."/>
            <person name="Ryan C.M."/>
            <person name="Banfield J.F."/>
        </authorList>
    </citation>
    <scope>NUCLEOTIDE SEQUENCE [LARGE SCALE GENOMIC DNA]</scope>
</reference>
<accession>A0A2M6WJU3</accession>
<organism evidence="2 3">
    <name type="scientific">Candidatus Harrisonbacteria bacterium CG10_big_fil_rev_8_21_14_0_10_38_8</name>
    <dbReference type="NCBI Taxonomy" id="1974582"/>
    <lineage>
        <taxon>Bacteria</taxon>
        <taxon>Candidatus Harrisoniibacteriota</taxon>
    </lineage>
</organism>
<evidence type="ECO:0000313" key="2">
    <source>
        <dbReference type="EMBL" id="PIT93051.1"/>
    </source>
</evidence>